<dbReference type="EMBL" id="SOCA01000006">
    <property type="protein sequence ID" value="TDU68175.1"/>
    <property type="molecule type" value="Genomic_DNA"/>
</dbReference>
<keyword evidence="7 10" id="KW-1133">Transmembrane helix</keyword>
<feature type="transmembrane region" description="Helical" evidence="10">
    <location>
        <begin position="40"/>
        <end position="63"/>
    </location>
</feature>
<dbReference type="PANTHER" id="PTHR11795">
    <property type="entry name" value="BRANCHED-CHAIN AMINO ACID TRANSPORT SYSTEM PERMEASE PROTEIN LIVH"/>
    <property type="match status" value="1"/>
</dbReference>
<comment type="caution">
    <text evidence="11">The sequence shown here is derived from an EMBL/GenBank/DDBJ whole genome shotgun (WGS) entry which is preliminary data.</text>
</comment>
<feature type="transmembrane region" description="Helical" evidence="10">
    <location>
        <begin position="251"/>
        <end position="270"/>
    </location>
</feature>
<keyword evidence="4" id="KW-0997">Cell inner membrane</keyword>
<evidence type="ECO:0000256" key="5">
    <source>
        <dbReference type="ARBA" id="ARBA00022692"/>
    </source>
</evidence>
<accession>A0A4R7RTR9</accession>
<dbReference type="GO" id="GO:0005304">
    <property type="term" value="F:L-valine transmembrane transporter activity"/>
    <property type="evidence" value="ECO:0007669"/>
    <property type="project" value="TreeGrafter"/>
</dbReference>
<dbReference type="CDD" id="cd06582">
    <property type="entry name" value="TM_PBP1_LivH_like"/>
    <property type="match status" value="1"/>
</dbReference>
<keyword evidence="5 10" id="KW-0812">Transmembrane</keyword>
<dbReference type="GO" id="GO:0015188">
    <property type="term" value="F:L-isoleucine transmembrane transporter activity"/>
    <property type="evidence" value="ECO:0007669"/>
    <property type="project" value="TreeGrafter"/>
</dbReference>
<gene>
    <name evidence="11" type="ORF">EI77_03292</name>
</gene>
<keyword evidence="6" id="KW-0029">Amino-acid transport</keyword>
<dbReference type="GO" id="GO:1903806">
    <property type="term" value="P:L-isoleucine import across plasma membrane"/>
    <property type="evidence" value="ECO:0007669"/>
    <property type="project" value="TreeGrafter"/>
</dbReference>
<evidence type="ECO:0000256" key="10">
    <source>
        <dbReference type="SAM" id="Phobius"/>
    </source>
</evidence>
<comment type="similarity">
    <text evidence="9">Belongs to the binding-protein-dependent transport system permease family. LivHM subfamily.</text>
</comment>
<evidence type="ECO:0000256" key="6">
    <source>
        <dbReference type="ARBA" id="ARBA00022970"/>
    </source>
</evidence>
<keyword evidence="12" id="KW-1185">Reference proteome</keyword>
<evidence type="ECO:0000256" key="4">
    <source>
        <dbReference type="ARBA" id="ARBA00022519"/>
    </source>
</evidence>
<proteinExistence type="inferred from homology"/>
<keyword evidence="2" id="KW-0813">Transport</keyword>
<evidence type="ECO:0000256" key="7">
    <source>
        <dbReference type="ARBA" id="ARBA00022989"/>
    </source>
</evidence>
<evidence type="ECO:0000256" key="3">
    <source>
        <dbReference type="ARBA" id="ARBA00022475"/>
    </source>
</evidence>
<dbReference type="Pfam" id="PF02653">
    <property type="entry name" value="BPD_transp_2"/>
    <property type="match status" value="1"/>
</dbReference>
<evidence type="ECO:0000313" key="12">
    <source>
        <dbReference type="Proteomes" id="UP000295662"/>
    </source>
</evidence>
<sequence>MVYGVLRFINFAHSDVLMLGAFSAYFLAPAVEKIIPLPSIAGALIIVLLSAVICAGIGMLIEFLAYRPLRSRPKLTVLITAIGVSLFIEFTCQHPAVLGADTKSFPRLLVENDLHLGGLVIGSNDLVIVATTLLLLAGLWFIVQHTKTGTAMRAVSFNQQAAALMGININRIIAFTFGLGSALAAVAGILYAMKAPGIDPLMGVQPGLRAFVAAVLGGIGNLPGAALGGLLLGLLETYAGGTPGLSNYRDGIAFAILILILLFKPAGLLGKATVEKV</sequence>
<evidence type="ECO:0000313" key="11">
    <source>
        <dbReference type="EMBL" id="TDU68175.1"/>
    </source>
</evidence>
<feature type="transmembrane region" description="Helical" evidence="10">
    <location>
        <begin position="75"/>
        <end position="96"/>
    </location>
</feature>
<dbReference type="GO" id="GO:0005886">
    <property type="term" value="C:plasma membrane"/>
    <property type="evidence" value="ECO:0007669"/>
    <property type="project" value="UniProtKB-SubCell"/>
</dbReference>
<dbReference type="InterPro" id="IPR001851">
    <property type="entry name" value="ABC_transp_permease"/>
</dbReference>
<dbReference type="GO" id="GO:0015808">
    <property type="term" value="P:L-alanine transport"/>
    <property type="evidence" value="ECO:0007669"/>
    <property type="project" value="TreeGrafter"/>
</dbReference>
<dbReference type="InterPro" id="IPR052157">
    <property type="entry name" value="BCAA_transport_permease"/>
</dbReference>
<dbReference type="GO" id="GO:0042941">
    <property type="term" value="P:D-alanine transmembrane transport"/>
    <property type="evidence" value="ECO:0007669"/>
    <property type="project" value="TreeGrafter"/>
</dbReference>
<dbReference type="GO" id="GO:0015192">
    <property type="term" value="F:L-phenylalanine transmembrane transporter activity"/>
    <property type="evidence" value="ECO:0007669"/>
    <property type="project" value="TreeGrafter"/>
</dbReference>
<feature type="transmembrane region" description="Helical" evidence="10">
    <location>
        <begin position="172"/>
        <end position="191"/>
    </location>
</feature>
<dbReference type="GO" id="GO:0015190">
    <property type="term" value="F:L-leucine transmembrane transporter activity"/>
    <property type="evidence" value="ECO:0007669"/>
    <property type="project" value="TreeGrafter"/>
</dbReference>
<keyword evidence="3" id="KW-1003">Cell membrane</keyword>
<evidence type="ECO:0000256" key="2">
    <source>
        <dbReference type="ARBA" id="ARBA00022448"/>
    </source>
</evidence>
<feature type="transmembrane region" description="Helical" evidence="10">
    <location>
        <begin position="211"/>
        <end position="239"/>
    </location>
</feature>
<feature type="transmembrane region" description="Helical" evidence="10">
    <location>
        <begin position="7"/>
        <end position="28"/>
    </location>
</feature>
<evidence type="ECO:0000256" key="9">
    <source>
        <dbReference type="ARBA" id="ARBA00037998"/>
    </source>
</evidence>
<dbReference type="AlphaFoldDB" id="A0A4R7RTR9"/>
<reference evidence="11 12" key="1">
    <citation type="submission" date="2019-03" db="EMBL/GenBank/DDBJ databases">
        <title>Genomic Encyclopedia of Archaeal and Bacterial Type Strains, Phase II (KMG-II): from individual species to whole genera.</title>
        <authorList>
            <person name="Goeker M."/>
        </authorList>
    </citation>
    <scope>NUCLEOTIDE SEQUENCE [LARGE SCALE GENOMIC DNA]</scope>
    <source>
        <strain evidence="11 12">ATCC 25309</strain>
    </source>
</reference>
<dbReference type="PANTHER" id="PTHR11795:SF371">
    <property type="entry name" value="HIGH-AFFINITY BRANCHED-CHAIN AMINO ACID TRANSPORT SYSTEM PERMEASE PROTEIN LIVH"/>
    <property type="match status" value="1"/>
</dbReference>
<evidence type="ECO:0000256" key="8">
    <source>
        <dbReference type="ARBA" id="ARBA00023136"/>
    </source>
</evidence>
<organism evidence="11 12">
    <name type="scientific">Prosthecobacter fusiformis</name>
    <dbReference type="NCBI Taxonomy" id="48464"/>
    <lineage>
        <taxon>Bacteria</taxon>
        <taxon>Pseudomonadati</taxon>
        <taxon>Verrucomicrobiota</taxon>
        <taxon>Verrucomicrobiia</taxon>
        <taxon>Verrucomicrobiales</taxon>
        <taxon>Verrucomicrobiaceae</taxon>
        <taxon>Prosthecobacter</taxon>
    </lineage>
</organism>
<dbReference type="Proteomes" id="UP000295662">
    <property type="component" value="Unassembled WGS sequence"/>
</dbReference>
<keyword evidence="8 10" id="KW-0472">Membrane</keyword>
<evidence type="ECO:0000256" key="1">
    <source>
        <dbReference type="ARBA" id="ARBA00004651"/>
    </source>
</evidence>
<comment type="subcellular location">
    <subcellularLocation>
        <location evidence="1">Cell membrane</location>
        <topology evidence="1">Multi-pass membrane protein</topology>
    </subcellularLocation>
</comment>
<feature type="transmembrane region" description="Helical" evidence="10">
    <location>
        <begin position="116"/>
        <end position="143"/>
    </location>
</feature>
<protein>
    <submittedName>
        <fullName evidence="11">Amino acid/amide ABC transporter membrane protein 1 (HAAT family)</fullName>
    </submittedName>
</protein>
<name>A0A4R7RTR9_9BACT</name>